<proteinExistence type="predicted"/>
<protein>
    <submittedName>
        <fullName evidence="2">Uncharacterized protein</fullName>
    </submittedName>
</protein>
<keyword evidence="3" id="KW-1185">Reference proteome</keyword>
<evidence type="ECO:0000313" key="2">
    <source>
        <dbReference type="EMBL" id="KAK3898971.1"/>
    </source>
</evidence>
<organism evidence="2 3">
    <name type="scientific">Staphylotrichum tortipilum</name>
    <dbReference type="NCBI Taxonomy" id="2831512"/>
    <lineage>
        <taxon>Eukaryota</taxon>
        <taxon>Fungi</taxon>
        <taxon>Dikarya</taxon>
        <taxon>Ascomycota</taxon>
        <taxon>Pezizomycotina</taxon>
        <taxon>Sordariomycetes</taxon>
        <taxon>Sordariomycetidae</taxon>
        <taxon>Sordariales</taxon>
        <taxon>Chaetomiaceae</taxon>
        <taxon>Staphylotrichum</taxon>
    </lineage>
</organism>
<sequence>MANQTITEPLHRIPPPPYTSHSDPNDAHLPLPAPPTSPLPSLLTLTTALLAALATSRALITTHELHAAQQVEHRPPRLAEIAAFFDPLCHAVQRAGLRLLEFEQRRRGGERRERLRRVRWLDDEGEEEAEEIWEGWQGVVRGYGEVVKHEKVVVAAWGEDGWEEYLEALRAFERGVRVFDVNLGVAERRKKERRGRDAI</sequence>
<accession>A0AAN6RQZ9</accession>
<reference evidence="2" key="2">
    <citation type="submission" date="2023-05" db="EMBL/GenBank/DDBJ databases">
        <authorList>
            <consortium name="Lawrence Berkeley National Laboratory"/>
            <person name="Steindorff A."/>
            <person name="Hensen N."/>
            <person name="Bonometti L."/>
            <person name="Westerberg I."/>
            <person name="Brannstrom I.O."/>
            <person name="Guillou S."/>
            <person name="Cros-Aarteil S."/>
            <person name="Calhoun S."/>
            <person name="Haridas S."/>
            <person name="Kuo A."/>
            <person name="Mondo S."/>
            <person name="Pangilinan J."/>
            <person name="Riley R."/>
            <person name="Labutti K."/>
            <person name="Andreopoulos B."/>
            <person name="Lipzen A."/>
            <person name="Chen C."/>
            <person name="Yanf M."/>
            <person name="Daum C."/>
            <person name="Ng V."/>
            <person name="Clum A."/>
            <person name="Ohm R."/>
            <person name="Martin F."/>
            <person name="Silar P."/>
            <person name="Natvig D."/>
            <person name="Lalanne C."/>
            <person name="Gautier V."/>
            <person name="Ament-Velasquez S.L."/>
            <person name="Kruys A."/>
            <person name="Hutchinson M.I."/>
            <person name="Powell A.J."/>
            <person name="Barry K."/>
            <person name="Miller A.N."/>
            <person name="Grigoriev I.V."/>
            <person name="Debuchy R."/>
            <person name="Gladieux P."/>
            <person name="Thoren M.H."/>
            <person name="Johannesson H."/>
        </authorList>
    </citation>
    <scope>NUCLEOTIDE SEQUENCE</scope>
    <source>
        <strain evidence="2">CBS 103.79</strain>
    </source>
</reference>
<evidence type="ECO:0000313" key="3">
    <source>
        <dbReference type="Proteomes" id="UP001303889"/>
    </source>
</evidence>
<name>A0AAN6RQZ9_9PEZI</name>
<evidence type="ECO:0000256" key="1">
    <source>
        <dbReference type="SAM" id="MobiDB-lite"/>
    </source>
</evidence>
<reference evidence="2" key="1">
    <citation type="journal article" date="2023" name="Mol. Phylogenet. Evol.">
        <title>Genome-scale phylogeny and comparative genomics of the fungal order Sordariales.</title>
        <authorList>
            <person name="Hensen N."/>
            <person name="Bonometti L."/>
            <person name="Westerberg I."/>
            <person name="Brannstrom I.O."/>
            <person name="Guillou S."/>
            <person name="Cros-Aarteil S."/>
            <person name="Calhoun S."/>
            <person name="Haridas S."/>
            <person name="Kuo A."/>
            <person name="Mondo S."/>
            <person name="Pangilinan J."/>
            <person name="Riley R."/>
            <person name="LaButti K."/>
            <person name="Andreopoulos B."/>
            <person name="Lipzen A."/>
            <person name="Chen C."/>
            <person name="Yan M."/>
            <person name="Daum C."/>
            <person name="Ng V."/>
            <person name="Clum A."/>
            <person name="Steindorff A."/>
            <person name="Ohm R.A."/>
            <person name="Martin F."/>
            <person name="Silar P."/>
            <person name="Natvig D.O."/>
            <person name="Lalanne C."/>
            <person name="Gautier V."/>
            <person name="Ament-Velasquez S.L."/>
            <person name="Kruys A."/>
            <person name="Hutchinson M.I."/>
            <person name="Powell A.J."/>
            <person name="Barry K."/>
            <person name="Miller A.N."/>
            <person name="Grigoriev I.V."/>
            <person name="Debuchy R."/>
            <person name="Gladieux P."/>
            <person name="Hiltunen Thoren M."/>
            <person name="Johannesson H."/>
        </authorList>
    </citation>
    <scope>NUCLEOTIDE SEQUENCE</scope>
    <source>
        <strain evidence="2">CBS 103.79</strain>
    </source>
</reference>
<gene>
    <name evidence="2" type="ORF">C8A05DRAFT_37421</name>
</gene>
<comment type="caution">
    <text evidence="2">The sequence shown here is derived from an EMBL/GenBank/DDBJ whole genome shotgun (WGS) entry which is preliminary data.</text>
</comment>
<dbReference type="EMBL" id="MU855852">
    <property type="protein sequence ID" value="KAK3898971.1"/>
    <property type="molecule type" value="Genomic_DNA"/>
</dbReference>
<dbReference type="AlphaFoldDB" id="A0AAN6RQZ9"/>
<feature type="region of interest" description="Disordered" evidence="1">
    <location>
        <begin position="1"/>
        <end position="35"/>
    </location>
</feature>
<dbReference type="Proteomes" id="UP001303889">
    <property type="component" value="Unassembled WGS sequence"/>
</dbReference>